<sequence length="326" mass="36921">MTNPPISFLISPLSLLFHSRFYSYRPKHFEFHVIADVDDDPKLFLKFVRQQSKLGFSDVEIPLSHFHHMKSMRPLPSIIDFCLRPNDYSLTILANCYCRLNSVDLGFSVLASIIKLGFQPNIVTFTTLINGFIHSNQFEKAVPLLDKIVKLGFQPTLVTYGSMFKGLCRSGGNAGALKLLRNMESYGHFMPNHEMKVKGISPDVVTYNTLIRAKGLHDVCAYTIMIKGFCKEGLLAKADELLKNMEDNKCFPNECTFNTIRRGFIDGKDVRRALELVSLMRNKEFAADNHTISSFVGLLTDPNIDDAGKELLKKFLVIRKNGRSND</sequence>
<dbReference type="NCBIfam" id="TIGR00756">
    <property type="entry name" value="PPR"/>
    <property type="match status" value="3"/>
</dbReference>
<feature type="repeat" description="PPR" evidence="3">
    <location>
        <begin position="218"/>
        <end position="252"/>
    </location>
</feature>
<organism evidence="4 5">
    <name type="scientific">Chenopodium quinoa</name>
    <name type="common">Quinoa</name>
    <dbReference type="NCBI Taxonomy" id="63459"/>
    <lineage>
        <taxon>Eukaryota</taxon>
        <taxon>Viridiplantae</taxon>
        <taxon>Streptophyta</taxon>
        <taxon>Embryophyta</taxon>
        <taxon>Tracheophyta</taxon>
        <taxon>Spermatophyta</taxon>
        <taxon>Magnoliopsida</taxon>
        <taxon>eudicotyledons</taxon>
        <taxon>Gunneridae</taxon>
        <taxon>Pentapetalae</taxon>
        <taxon>Caryophyllales</taxon>
        <taxon>Chenopodiaceae</taxon>
        <taxon>Chenopodioideae</taxon>
        <taxon>Atripliceae</taxon>
        <taxon>Chenopodium</taxon>
    </lineage>
</organism>
<dbReference type="Gene3D" id="1.25.40.10">
    <property type="entry name" value="Tetratricopeptide repeat domain"/>
    <property type="match status" value="2"/>
</dbReference>
<dbReference type="Proteomes" id="UP000596660">
    <property type="component" value="Unplaced"/>
</dbReference>
<dbReference type="Pfam" id="PF13812">
    <property type="entry name" value="PPR_3"/>
    <property type="match status" value="1"/>
</dbReference>
<comment type="similarity">
    <text evidence="1">Belongs to the PPR family. P subfamily.</text>
</comment>
<feature type="repeat" description="PPR" evidence="3">
    <location>
        <begin position="156"/>
        <end position="190"/>
    </location>
</feature>
<evidence type="ECO:0000256" key="1">
    <source>
        <dbReference type="ARBA" id="ARBA00007626"/>
    </source>
</evidence>
<evidence type="ECO:0000313" key="5">
    <source>
        <dbReference type="Proteomes" id="UP000596660"/>
    </source>
</evidence>
<accession>A0A803KNS4</accession>
<dbReference type="PANTHER" id="PTHR47941">
    <property type="entry name" value="PENTATRICOPEPTIDE REPEAT-CONTAINING PROTEIN 3, MITOCHONDRIAL"/>
    <property type="match status" value="1"/>
</dbReference>
<dbReference type="Pfam" id="PF13041">
    <property type="entry name" value="PPR_2"/>
    <property type="match status" value="2"/>
</dbReference>
<dbReference type="PROSITE" id="PS51375">
    <property type="entry name" value="PPR"/>
    <property type="match status" value="4"/>
</dbReference>
<evidence type="ECO:0000256" key="3">
    <source>
        <dbReference type="PROSITE-ProRule" id="PRU00708"/>
    </source>
</evidence>
<proteinExistence type="inferred from homology"/>
<evidence type="ECO:0000256" key="2">
    <source>
        <dbReference type="ARBA" id="ARBA00022737"/>
    </source>
</evidence>
<feature type="repeat" description="PPR" evidence="3">
    <location>
        <begin position="86"/>
        <end position="120"/>
    </location>
</feature>
<dbReference type="InterPro" id="IPR002885">
    <property type="entry name" value="PPR_rpt"/>
</dbReference>
<keyword evidence="2" id="KW-0677">Repeat</keyword>
<dbReference type="InterPro" id="IPR011990">
    <property type="entry name" value="TPR-like_helical_dom_sf"/>
</dbReference>
<name>A0A803KNS4_CHEQI</name>
<reference evidence="4" key="2">
    <citation type="submission" date="2021-03" db="UniProtKB">
        <authorList>
            <consortium name="EnsemblPlants"/>
        </authorList>
    </citation>
    <scope>IDENTIFICATION</scope>
</reference>
<dbReference type="EnsemblPlants" id="AUR62000680-RA">
    <property type="protein sequence ID" value="AUR62000680-RA:cds"/>
    <property type="gene ID" value="AUR62000680"/>
</dbReference>
<dbReference type="Pfam" id="PF01535">
    <property type="entry name" value="PPR"/>
    <property type="match status" value="1"/>
</dbReference>
<evidence type="ECO:0000313" key="4">
    <source>
        <dbReference type="EnsemblPlants" id="AUR62000680-RA:cds"/>
    </source>
</evidence>
<dbReference type="Gramene" id="AUR62000680-RA">
    <property type="protein sequence ID" value="AUR62000680-RA:cds"/>
    <property type="gene ID" value="AUR62000680"/>
</dbReference>
<feature type="repeat" description="PPR" evidence="3">
    <location>
        <begin position="121"/>
        <end position="155"/>
    </location>
</feature>
<reference evidence="4" key="1">
    <citation type="journal article" date="2017" name="Nature">
        <title>The genome of Chenopodium quinoa.</title>
        <authorList>
            <person name="Jarvis D.E."/>
            <person name="Ho Y.S."/>
            <person name="Lightfoot D.J."/>
            <person name="Schmoeckel S.M."/>
            <person name="Li B."/>
            <person name="Borm T.J.A."/>
            <person name="Ohyanagi H."/>
            <person name="Mineta K."/>
            <person name="Michell C.T."/>
            <person name="Saber N."/>
            <person name="Kharbatia N.M."/>
            <person name="Rupper R.R."/>
            <person name="Sharp A.R."/>
            <person name="Dally N."/>
            <person name="Boughton B.A."/>
            <person name="Woo Y.H."/>
            <person name="Gao G."/>
            <person name="Schijlen E.G.W.M."/>
            <person name="Guo X."/>
            <person name="Momin A.A."/>
            <person name="Negrao S."/>
            <person name="Al-Babili S."/>
            <person name="Gehring C."/>
            <person name="Roessner U."/>
            <person name="Jung C."/>
            <person name="Murphy K."/>
            <person name="Arold S.T."/>
            <person name="Gojobori T."/>
            <person name="van der Linden C.G."/>
            <person name="van Loo E.N."/>
            <person name="Jellen E.N."/>
            <person name="Maughan P.J."/>
            <person name="Tester M."/>
        </authorList>
    </citation>
    <scope>NUCLEOTIDE SEQUENCE [LARGE SCALE GENOMIC DNA]</scope>
    <source>
        <strain evidence="4">cv. PI 614886</strain>
    </source>
</reference>
<protein>
    <recommendedName>
        <fullName evidence="6">Pentatricopeptide repeat-containing protein</fullName>
    </recommendedName>
</protein>
<evidence type="ECO:0008006" key="6">
    <source>
        <dbReference type="Google" id="ProtNLM"/>
    </source>
</evidence>
<keyword evidence="5" id="KW-1185">Reference proteome</keyword>
<dbReference type="AlphaFoldDB" id="A0A803KNS4"/>